<evidence type="ECO:0000313" key="6">
    <source>
        <dbReference type="Proteomes" id="UP000319280"/>
    </source>
</evidence>
<evidence type="ECO:0000259" key="2">
    <source>
        <dbReference type="Pfam" id="PF13038"/>
    </source>
</evidence>
<comment type="caution">
    <text evidence="4">The sequence shown here is derived from an EMBL/GenBank/DDBJ whole genome shotgun (WGS) entry which is preliminary data.</text>
</comment>
<feature type="transmembrane region" description="Helical" evidence="1">
    <location>
        <begin position="34"/>
        <end position="51"/>
    </location>
</feature>
<organism evidence="4 6">
    <name type="scientific">Lentibacillus cibarius</name>
    <dbReference type="NCBI Taxonomy" id="2583219"/>
    <lineage>
        <taxon>Bacteria</taxon>
        <taxon>Bacillati</taxon>
        <taxon>Bacillota</taxon>
        <taxon>Bacilli</taxon>
        <taxon>Bacillales</taxon>
        <taxon>Bacillaceae</taxon>
        <taxon>Lentibacillus</taxon>
    </lineage>
</organism>
<keyword evidence="6" id="KW-1185">Reference proteome</keyword>
<evidence type="ECO:0000313" key="4">
    <source>
        <dbReference type="EMBL" id="TRM10322.1"/>
    </source>
</evidence>
<dbReference type="InterPro" id="IPR025007">
    <property type="entry name" value="DUF3899"/>
</dbReference>
<dbReference type="Proteomes" id="UP000319280">
    <property type="component" value="Unassembled WGS sequence"/>
</dbReference>
<keyword evidence="1" id="KW-0472">Membrane</keyword>
<gene>
    <name evidence="3" type="ORF">FFL34_04460</name>
    <name evidence="4" type="ORF">FH966_00525</name>
</gene>
<dbReference type="RefSeq" id="WP_138601850.1">
    <property type="nucleotide sequence ID" value="NZ_VCIA01000001.1"/>
</dbReference>
<evidence type="ECO:0000313" key="5">
    <source>
        <dbReference type="Proteomes" id="UP000306980"/>
    </source>
</evidence>
<dbReference type="Proteomes" id="UP000306980">
    <property type="component" value="Unassembled WGS sequence"/>
</dbReference>
<dbReference type="EMBL" id="VCIA01000001">
    <property type="protein sequence ID" value="TMN21444.1"/>
    <property type="molecule type" value="Genomic_DNA"/>
</dbReference>
<proteinExistence type="predicted"/>
<name>A0A549YEM4_9BACI</name>
<feature type="domain" description="DUF3899" evidence="2">
    <location>
        <begin position="34"/>
        <end position="115"/>
    </location>
</feature>
<keyword evidence="1" id="KW-0812">Transmembrane</keyword>
<reference evidence="4 6" key="2">
    <citation type="submission" date="2019-07" db="EMBL/GenBank/DDBJ databases">
        <title>Genomic analysis of Lentibacillus sp. NKC851-2.</title>
        <authorList>
            <person name="Oh Y.J."/>
        </authorList>
    </citation>
    <scope>NUCLEOTIDE SEQUENCE [LARGE SCALE GENOMIC DNA]</scope>
    <source>
        <strain evidence="4 6">NKC851-2</strain>
    </source>
</reference>
<keyword evidence="1" id="KW-1133">Transmembrane helix</keyword>
<sequence length="120" mass="14011">MAMKINKWLLPIVFVILLMLTMTGTVNVVFWDKFFLFGLLCFMIGGVFWLIENNVFKNTINSFRLFFKKSSKIENYVSELEEERVTNDIAPLKSSIGTKLLLFGLFILITSTVSSYFFYY</sequence>
<feature type="transmembrane region" description="Helical" evidence="1">
    <location>
        <begin position="100"/>
        <end position="119"/>
    </location>
</feature>
<reference evidence="3 5" key="1">
    <citation type="submission" date="2019-05" db="EMBL/GenBank/DDBJ databases">
        <title>Genomic analysis of Lentibacillus sp. NKC220-2.</title>
        <authorList>
            <person name="Oh Y.J."/>
        </authorList>
    </citation>
    <scope>NUCLEOTIDE SEQUENCE [LARGE SCALE GENOMIC DNA]</scope>
    <source>
        <strain evidence="3 5">NKC220-2</strain>
    </source>
</reference>
<dbReference type="AlphaFoldDB" id="A0A549YEM4"/>
<dbReference type="EMBL" id="VJMZ01000001">
    <property type="protein sequence ID" value="TRM10322.1"/>
    <property type="molecule type" value="Genomic_DNA"/>
</dbReference>
<protein>
    <submittedName>
        <fullName evidence="4">DUF3899 domain-containing protein</fullName>
    </submittedName>
</protein>
<accession>A0A549YEM4</accession>
<dbReference type="Pfam" id="PF13038">
    <property type="entry name" value="DUF3899"/>
    <property type="match status" value="1"/>
</dbReference>
<evidence type="ECO:0000313" key="3">
    <source>
        <dbReference type="EMBL" id="TMN21444.1"/>
    </source>
</evidence>
<accession>A0A5S3QHR7</accession>
<dbReference type="OrthoDB" id="10001914at2"/>
<evidence type="ECO:0000256" key="1">
    <source>
        <dbReference type="SAM" id="Phobius"/>
    </source>
</evidence>